<dbReference type="AlphaFoldDB" id="A0A0U2QLR7"/>
<dbReference type="KEGG" id="lal:AT746_08665"/>
<name>A0A0U2QLR7_9ALTE</name>
<dbReference type="InterPro" id="IPR029058">
    <property type="entry name" value="AB_hydrolase_fold"/>
</dbReference>
<dbReference type="Proteomes" id="UP000068447">
    <property type="component" value="Chromosome"/>
</dbReference>
<dbReference type="PANTHER" id="PTHR42972:SF8">
    <property type="entry name" value="POLYHYDROXYBUTYRATE DEPOLYMERASE"/>
    <property type="match status" value="1"/>
</dbReference>
<evidence type="ECO:0000313" key="2">
    <source>
        <dbReference type="EMBL" id="ALS98315.1"/>
    </source>
</evidence>
<proteinExistence type="predicted"/>
<dbReference type="OrthoDB" id="505233at2"/>
<dbReference type="STRING" id="1526571.AT746_08665"/>
<dbReference type="RefSeq" id="WP_062479221.1">
    <property type="nucleotide sequence ID" value="NZ_CP013650.1"/>
</dbReference>
<gene>
    <name evidence="2" type="ORF">AT746_08665</name>
</gene>
<evidence type="ECO:0000313" key="3">
    <source>
        <dbReference type="Proteomes" id="UP000068447"/>
    </source>
</evidence>
<keyword evidence="3" id="KW-1185">Reference proteome</keyword>
<accession>A0A0U2QLR7</accession>
<keyword evidence="1" id="KW-0732">Signal</keyword>
<reference evidence="2 3" key="1">
    <citation type="submission" date="2015-12" db="EMBL/GenBank/DDBJ databases">
        <title>Complete genome of Lacimicrobium alkaliphilum KCTC 32984.</title>
        <authorList>
            <person name="Kim S.-G."/>
            <person name="Lee Y.-J."/>
        </authorList>
    </citation>
    <scope>NUCLEOTIDE SEQUENCE [LARGE SCALE GENOMIC DNA]</scope>
    <source>
        <strain evidence="2 3">YelD216</strain>
    </source>
</reference>
<dbReference type="EMBL" id="CP013650">
    <property type="protein sequence ID" value="ALS98315.1"/>
    <property type="molecule type" value="Genomic_DNA"/>
</dbReference>
<sequence length="326" mass="35404">MKTLFMAVALTTSAQAMAEIPELDLNIDTITVSGISSGGYMAGQFHIAHSDWVSGIGVIAGGPYYCARNSIMTALGQCVNKQDKPINLADIETTVKEWEKQNLINPLSDVTGDKVWILHGTEDKKVLAAVTDKLVEQYRAWAGADNVRYISDKPFAHHFPTENAGTTCDVSETPFIASCGYDAASEMMQHIAATPTQKVTSRGQLYSLDQQQLGGEDASGLADSAYLYAPAPCLQGASCQVHVSFHGCNQNIEAVGNDYARLTGLNEWADAHNTVVLYPQTKKSTLMPLNPQACWDWWGYTDENYANKNGKQIKAVASMVRNLAGE</sequence>
<protein>
    <submittedName>
        <fullName evidence="2">Polyhydroxybutyrate depolymerase</fullName>
    </submittedName>
</protein>
<dbReference type="SUPFAM" id="SSF53474">
    <property type="entry name" value="alpha/beta-Hydrolases"/>
    <property type="match status" value="1"/>
</dbReference>
<dbReference type="Gene3D" id="3.40.50.1820">
    <property type="entry name" value="alpha/beta hydrolase"/>
    <property type="match status" value="2"/>
</dbReference>
<evidence type="ECO:0000256" key="1">
    <source>
        <dbReference type="SAM" id="SignalP"/>
    </source>
</evidence>
<dbReference type="PANTHER" id="PTHR42972">
    <property type="entry name" value="TOL-PAL SYSTEM PROTEIN TOLB"/>
    <property type="match status" value="1"/>
</dbReference>
<organism evidence="2 3">
    <name type="scientific">Lacimicrobium alkaliphilum</name>
    <dbReference type="NCBI Taxonomy" id="1526571"/>
    <lineage>
        <taxon>Bacteria</taxon>
        <taxon>Pseudomonadati</taxon>
        <taxon>Pseudomonadota</taxon>
        <taxon>Gammaproteobacteria</taxon>
        <taxon>Alteromonadales</taxon>
        <taxon>Alteromonadaceae</taxon>
        <taxon>Lacimicrobium</taxon>
    </lineage>
</organism>
<feature type="signal peptide" evidence="1">
    <location>
        <begin position="1"/>
        <end position="18"/>
    </location>
</feature>
<feature type="chain" id="PRO_5006831929" evidence="1">
    <location>
        <begin position="19"/>
        <end position="326"/>
    </location>
</feature>